<comment type="similarity">
    <text evidence="1">Belongs to the universal ribosomal protein uL13 family.</text>
</comment>
<dbReference type="GO" id="GO:0006412">
    <property type="term" value="P:translation"/>
    <property type="evidence" value="ECO:0007669"/>
    <property type="project" value="InterPro"/>
</dbReference>
<reference evidence="6 7" key="1">
    <citation type="submission" date="2019-04" db="EMBL/GenBank/DDBJ databases">
        <title>An improved genome assembly and genetic linkage map for asparagus bean, Vigna unguiculata ssp. sesquipedialis.</title>
        <authorList>
            <person name="Xia Q."/>
            <person name="Zhang R."/>
            <person name="Dong Y."/>
        </authorList>
    </citation>
    <scope>NUCLEOTIDE SEQUENCE [LARGE SCALE GENOMIC DNA]</scope>
    <source>
        <tissue evidence="6">Leaf</tissue>
    </source>
</reference>
<dbReference type="PIRSF" id="PIRSF002181">
    <property type="entry name" value="Ribosomal_L13"/>
    <property type="match status" value="1"/>
</dbReference>
<feature type="region of interest" description="Disordered" evidence="4">
    <location>
        <begin position="184"/>
        <end position="213"/>
    </location>
</feature>
<dbReference type="Gene3D" id="3.90.1180.10">
    <property type="entry name" value="Ribosomal protein L13"/>
    <property type="match status" value="1"/>
</dbReference>
<keyword evidence="2 6" id="KW-0689">Ribosomal protein</keyword>
<evidence type="ECO:0000256" key="1">
    <source>
        <dbReference type="ARBA" id="ARBA00006227"/>
    </source>
</evidence>
<dbReference type="GO" id="GO:0017148">
    <property type="term" value="P:negative regulation of translation"/>
    <property type="evidence" value="ECO:0007669"/>
    <property type="project" value="TreeGrafter"/>
</dbReference>
<keyword evidence="5" id="KW-0472">Membrane</keyword>
<dbReference type="Proteomes" id="UP000501690">
    <property type="component" value="Linkage Group LG3"/>
</dbReference>
<dbReference type="InterPro" id="IPR005823">
    <property type="entry name" value="Ribosomal_uL13_bac-type"/>
</dbReference>
<organism evidence="6 7">
    <name type="scientific">Vigna unguiculata</name>
    <name type="common">Cowpea</name>
    <dbReference type="NCBI Taxonomy" id="3917"/>
    <lineage>
        <taxon>Eukaryota</taxon>
        <taxon>Viridiplantae</taxon>
        <taxon>Streptophyta</taxon>
        <taxon>Embryophyta</taxon>
        <taxon>Tracheophyta</taxon>
        <taxon>Spermatophyta</taxon>
        <taxon>Magnoliopsida</taxon>
        <taxon>eudicotyledons</taxon>
        <taxon>Gunneridae</taxon>
        <taxon>Pentapetalae</taxon>
        <taxon>rosids</taxon>
        <taxon>fabids</taxon>
        <taxon>Fabales</taxon>
        <taxon>Fabaceae</taxon>
        <taxon>Papilionoideae</taxon>
        <taxon>50 kb inversion clade</taxon>
        <taxon>NPAAA clade</taxon>
        <taxon>indigoferoid/millettioid clade</taxon>
        <taxon>Phaseoleae</taxon>
        <taxon>Vigna</taxon>
    </lineage>
</organism>
<keyword evidence="5" id="KW-1133">Transmembrane helix</keyword>
<dbReference type="InterPro" id="IPR036899">
    <property type="entry name" value="Ribosomal_uL13_sf"/>
</dbReference>
<keyword evidence="3" id="KW-0687">Ribonucleoprotein</keyword>
<dbReference type="HAMAP" id="MF_01366">
    <property type="entry name" value="Ribosomal_uL13"/>
    <property type="match status" value="1"/>
</dbReference>
<evidence type="ECO:0000256" key="5">
    <source>
        <dbReference type="SAM" id="Phobius"/>
    </source>
</evidence>
<evidence type="ECO:0000256" key="3">
    <source>
        <dbReference type="ARBA" id="ARBA00023274"/>
    </source>
</evidence>
<feature type="transmembrane region" description="Helical" evidence="5">
    <location>
        <begin position="87"/>
        <end position="108"/>
    </location>
</feature>
<dbReference type="Pfam" id="PF00572">
    <property type="entry name" value="Ribosomal_L13"/>
    <property type="match status" value="1"/>
</dbReference>
<keyword evidence="5" id="KW-0812">Transmembrane</keyword>
<dbReference type="SUPFAM" id="SSF52161">
    <property type="entry name" value="Ribosomal protein L13"/>
    <property type="match status" value="1"/>
</dbReference>
<protein>
    <submittedName>
        <fullName evidence="6">Large subunit ribosomal protein L13</fullName>
    </submittedName>
</protein>
<dbReference type="PANTHER" id="PTHR11545:SF2">
    <property type="entry name" value="LARGE RIBOSOMAL SUBUNIT PROTEIN UL13M"/>
    <property type="match status" value="1"/>
</dbReference>
<evidence type="ECO:0000256" key="2">
    <source>
        <dbReference type="ARBA" id="ARBA00022980"/>
    </source>
</evidence>
<sequence>MKMVTAFTGNMKRAAAGLRRINLEGLRWRVFDAKGQVLGRLASQIATVVQGKDKPTYTPNRDDGDMCIVLNAKDVCVTGRKLTEKVYYWHTGQVLCICTIIMVCRYIGHLKQRTLKDQMAKDPTEVIRKAVLRMLPRNKLRDDRDRKLRIFPGSEHPFGERPLEPYVMPPRSVREMRPRARRAMIRAQKKAELQQQNADGKKGKNREAKEETA</sequence>
<dbReference type="EMBL" id="CP039347">
    <property type="protein sequence ID" value="QCD85619.1"/>
    <property type="molecule type" value="Genomic_DNA"/>
</dbReference>
<feature type="compositionally biased region" description="Basic and acidic residues" evidence="4">
    <location>
        <begin position="199"/>
        <end position="213"/>
    </location>
</feature>
<dbReference type="GO" id="GO:0003729">
    <property type="term" value="F:mRNA binding"/>
    <property type="evidence" value="ECO:0007669"/>
    <property type="project" value="TreeGrafter"/>
</dbReference>
<dbReference type="PANTHER" id="PTHR11545">
    <property type="entry name" value="RIBOSOMAL PROTEIN L13"/>
    <property type="match status" value="1"/>
</dbReference>
<keyword evidence="7" id="KW-1185">Reference proteome</keyword>
<name>A0A4D6LAS0_VIGUN</name>
<evidence type="ECO:0000256" key="4">
    <source>
        <dbReference type="SAM" id="MobiDB-lite"/>
    </source>
</evidence>
<gene>
    <name evidence="6" type="ORF">DEO72_LG3g138</name>
</gene>
<evidence type="ECO:0000313" key="6">
    <source>
        <dbReference type="EMBL" id="QCD85619.1"/>
    </source>
</evidence>
<accession>A0A4D6LAS0</accession>
<dbReference type="CDD" id="cd00392">
    <property type="entry name" value="Ribosomal_L13"/>
    <property type="match status" value="1"/>
</dbReference>
<dbReference type="GO" id="GO:0005762">
    <property type="term" value="C:mitochondrial large ribosomal subunit"/>
    <property type="evidence" value="ECO:0007669"/>
    <property type="project" value="TreeGrafter"/>
</dbReference>
<dbReference type="GO" id="GO:0003735">
    <property type="term" value="F:structural constituent of ribosome"/>
    <property type="evidence" value="ECO:0007669"/>
    <property type="project" value="InterPro"/>
</dbReference>
<dbReference type="AlphaFoldDB" id="A0A4D6LAS0"/>
<dbReference type="InterPro" id="IPR005822">
    <property type="entry name" value="Ribosomal_uL13"/>
</dbReference>
<proteinExistence type="inferred from homology"/>
<evidence type="ECO:0000313" key="7">
    <source>
        <dbReference type="Proteomes" id="UP000501690"/>
    </source>
</evidence>
<dbReference type="NCBIfam" id="TIGR01066">
    <property type="entry name" value="rplM_bact"/>
    <property type="match status" value="1"/>
</dbReference>